<organism evidence="2 3">
    <name type="scientific">Actinomadura rubrisoli</name>
    <dbReference type="NCBI Taxonomy" id="2530368"/>
    <lineage>
        <taxon>Bacteria</taxon>
        <taxon>Bacillati</taxon>
        <taxon>Actinomycetota</taxon>
        <taxon>Actinomycetes</taxon>
        <taxon>Streptosporangiales</taxon>
        <taxon>Thermomonosporaceae</taxon>
        <taxon>Actinomadura</taxon>
    </lineage>
</organism>
<gene>
    <name evidence="2" type="ORF">E1298_18100</name>
</gene>
<evidence type="ECO:0008006" key="4">
    <source>
        <dbReference type="Google" id="ProtNLM"/>
    </source>
</evidence>
<keyword evidence="3" id="KW-1185">Reference proteome</keyword>
<reference evidence="2 3" key="1">
    <citation type="submission" date="2019-03" db="EMBL/GenBank/DDBJ databases">
        <title>Draft genome sequences of novel Actinobacteria.</title>
        <authorList>
            <person name="Sahin N."/>
            <person name="Ay H."/>
            <person name="Saygin H."/>
        </authorList>
    </citation>
    <scope>NUCLEOTIDE SEQUENCE [LARGE SCALE GENOMIC DNA]</scope>
    <source>
        <strain evidence="2 3">H3C3</strain>
    </source>
</reference>
<dbReference type="InterPro" id="IPR010982">
    <property type="entry name" value="Lambda_DNA-bd_dom_sf"/>
</dbReference>
<name>A0A4R5BKP1_9ACTN</name>
<dbReference type="AlphaFoldDB" id="A0A4R5BKP1"/>
<comment type="caution">
    <text evidence="2">The sequence shown here is derived from an EMBL/GenBank/DDBJ whole genome shotgun (WGS) entry which is preliminary data.</text>
</comment>
<accession>A0A4R5BKP1</accession>
<dbReference type="EMBL" id="SMKU01000085">
    <property type="protein sequence ID" value="TDD85933.1"/>
    <property type="molecule type" value="Genomic_DNA"/>
</dbReference>
<evidence type="ECO:0000256" key="1">
    <source>
        <dbReference type="SAM" id="Coils"/>
    </source>
</evidence>
<evidence type="ECO:0000313" key="2">
    <source>
        <dbReference type="EMBL" id="TDD85933.1"/>
    </source>
</evidence>
<dbReference type="OrthoDB" id="4640255at2"/>
<dbReference type="GO" id="GO:0003677">
    <property type="term" value="F:DNA binding"/>
    <property type="evidence" value="ECO:0007669"/>
    <property type="project" value="InterPro"/>
</dbReference>
<protein>
    <recommendedName>
        <fullName evidence="4">Helix-turn-helix domain-containing protein</fullName>
    </recommendedName>
</protein>
<dbReference type="SUPFAM" id="SSF47413">
    <property type="entry name" value="lambda repressor-like DNA-binding domains"/>
    <property type="match status" value="1"/>
</dbReference>
<sequence length="401" mass="43376">MSEEFHDWLTDLRTHDLPAARLVGEAVIALLDEGPGLGPPLVVAVGSTLEARDPAAALDQSYRHQLELLQRIRRGVADIATSRKRLELQIDSLEARADKLATQGERAAASGVDGLAEQVRMYEAVARDELADLRGLLLDRQAEEERATLAAQRVQAKVEAFRIRKEAVKDTYIAGRAQADIEEVLTEIGEGDGSVSDTDEVIAAARSAAESLRDGAKELEREALAAGGTPPGRPENSADLHELRLAALTGQDVRLLFVITPPNTVVLLAAGDRSQWRGPTPPSEDEALSAAYSKQSFLDAFFPDDAPEMTAGAARLIARNRVWPLTKLRRRSGLTRAQVAGHMNVQEERVAAVEHAEPGATDIPALAAYVRALGGRLEVVADFGTERVVLKPADEYDSRRS</sequence>
<keyword evidence="1" id="KW-0175">Coiled coil</keyword>
<dbReference type="Gene3D" id="1.10.260.40">
    <property type="entry name" value="lambda repressor-like DNA-binding domains"/>
    <property type="match status" value="1"/>
</dbReference>
<dbReference type="Proteomes" id="UP000294513">
    <property type="component" value="Unassembled WGS sequence"/>
</dbReference>
<evidence type="ECO:0000313" key="3">
    <source>
        <dbReference type="Proteomes" id="UP000294513"/>
    </source>
</evidence>
<dbReference type="RefSeq" id="WP_131894702.1">
    <property type="nucleotide sequence ID" value="NZ_SMKU01000085.1"/>
</dbReference>
<feature type="coiled-coil region" evidence="1">
    <location>
        <begin position="76"/>
        <end position="103"/>
    </location>
</feature>
<proteinExistence type="predicted"/>